<proteinExistence type="predicted"/>
<evidence type="ECO:0000313" key="2">
    <source>
        <dbReference type="Proteomes" id="UP000044026"/>
    </source>
</evidence>
<reference evidence="1 2" key="1">
    <citation type="submission" date="2015-01" db="EMBL/GenBank/DDBJ databases">
        <authorList>
            <person name="Xiang T."/>
            <person name="Song Y."/>
            <person name="Huang L."/>
            <person name="Wang B."/>
            <person name="Wu P."/>
        </authorList>
    </citation>
    <scope>NUCLEOTIDE SEQUENCE [LARGE SCALE GENOMIC DNA]</scope>
    <source>
        <strain evidence="1 2">Cc12</strain>
    </source>
</reference>
<protein>
    <recommendedName>
        <fullName evidence="3">Transposase</fullName>
    </recommendedName>
</protein>
<dbReference type="AlphaFoldDB" id="A0A0B7H6A2"/>
<name>A0A0B7H6A2_9FLAO</name>
<dbReference type="Proteomes" id="UP000044026">
    <property type="component" value="Unassembled WGS sequence"/>
</dbReference>
<sequence>MKNYPTDITDNQWQFIKKTLNFNEKKRKHDLRMEIQSFTL</sequence>
<dbReference type="EMBL" id="CDOE01000055">
    <property type="protein sequence ID" value="CEN35136.1"/>
    <property type="molecule type" value="Genomic_DNA"/>
</dbReference>
<organism evidence="1 2">
    <name type="scientific">Capnocytophaga canimorsus</name>
    <dbReference type="NCBI Taxonomy" id="28188"/>
    <lineage>
        <taxon>Bacteria</taxon>
        <taxon>Pseudomonadati</taxon>
        <taxon>Bacteroidota</taxon>
        <taxon>Flavobacteriia</taxon>
        <taxon>Flavobacteriales</taxon>
        <taxon>Flavobacteriaceae</taxon>
        <taxon>Capnocytophaga</taxon>
    </lineage>
</organism>
<gene>
    <name evidence="1" type="ORF">CCAN12_590008</name>
</gene>
<evidence type="ECO:0008006" key="3">
    <source>
        <dbReference type="Google" id="ProtNLM"/>
    </source>
</evidence>
<accession>A0A0B7H6A2</accession>
<evidence type="ECO:0000313" key="1">
    <source>
        <dbReference type="EMBL" id="CEN35136.1"/>
    </source>
</evidence>